<dbReference type="Proteomes" id="UP000663193">
    <property type="component" value="Chromosome 12"/>
</dbReference>
<name>A0A7U2F9F3_PHANO</name>
<keyword evidence="2" id="KW-1185">Reference proteome</keyword>
<protein>
    <submittedName>
        <fullName evidence="1">Uncharacterized protein</fullName>
    </submittedName>
</protein>
<sequence>MKRFDRETGVVYTETTSAVVESMVPTWMYQARGKRSKKSTLRSRGSGCSTLQAMALRSCAFHADFFEPETLQWGGWHYASRIYHHLLTTEALTYNSWAIFQAAYPADINPHQHFHIPPSTHTYAPTLLPSLTSRLSNLSHPLITHLCIRNFALTFTDLTSLLCIPTLGALVLEQARPGGLSEITSRHFLDFARAAREKGGLQRLRVLVVCDFGLGKGVVLRGMSGFPALRLVGVVNSKTSVMHGEDVAGWRCVEEDELGKGVNGVWNASYLTSEKKMQDLYGLAGARGGEREGGERSVSITYGGGMGRSMHEATAWFVRDHAVQAEEMKKPEVGQQRVEGGVAKKRKIRTGKQMDVGSFLGAFK</sequence>
<gene>
    <name evidence="1" type="ORF">JI435_157790</name>
</gene>
<evidence type="ECO:0000313" key="1">
    <source>
        <dbReference type="EMBL" id="QRD01178.1"/>
    </source>
</evidence>
<dbReference type="EMBL" id="CP069034">
    <property type="protein sequence ID" value="QRD01178.1"/>
    <property type="molecule type" value="Genomic_DNA"/>
</dbReference>
<reference evidence="2" key="1">
    <citation type="journal article" date="2021" name="BMC Genomics">
        <title>Chromosome-level genome assembly and manually-curated proteome of model necrotroph Parastagonospora nodorum Sn15 reveals a genome-wide trove of candidate effector homologs, and redundancy of virulence-related functions within an accessory chromosome.</title>
        <authorList>
            <person name="Bertazzoni S."/>
            <person name="Jones D.A.B."/>
            <person name="Phan H.T."/>
            <person name="Tan K.-C."/>
            <person name="Hane J.K."/>
        </authorList>
    </citation>
    <scope>NUCLEOTIDE SEQUENCE [LARGE SCALE GENOMIC DNA]</scope>
    <source>
        <strain evidence="2">SN15 / ATCC MYA-4574 / FGSC 10173)</strain>
    </source>
</reference>
<accession>A0A7U2F9F3</accession>
<dbReference type="OrthoDB" id="5273928at2759"/>
<dbReference type="VEuPathDB" id="FungiDB:JI435_157790"/>
<evidence type="ECO:0000313" key="2">
    <source>
        <dbReference type="Proteomes" id="UP000663193"/>
    </source>
</evidence>
<dbReference type="AlphaFoldDB" id="A0A7U2F9F3"/>
<organism evidence="1 2">
    <name type="scientific">Phaeosphaeria nodorum (strain SN15 / ATCC MYA-4574 / FGSC 10173)</name>
    <name type="common">Glume blotch fungus</name>
    <name type="synonym">Parastagonospora nodorum</name>
    <dbReference type="NCBI Taxonomy" id="321614"/>
    <lineage>
        <taxon>Eukaryota</taxon>
        <taxon>Fungi</taxon>
        <taxon>Dikarya</taxon>
        <taxon>Ascomycota</taxon>
        <taxon>Pezizomycotina</taxon>
        <taxon>Dothideomycetes</taxon>
        <taxon>Pleosporomycetidae</taxon>
        <taxon>Pleosporales</taxon>
        <taxon>Pleosporineae</taxon>
        <taxon>Phaeosphaeriaceae</taxon>
        <taxon>Parastagonospora</taxon>
    </lineage>
</organism>
<proteinExistence type="predicted"/>